<evidence type="ECO:0000256" key="3">
    <source>
        <dbReference type="SAM" id="Phobius"/>
    </source>
</evidence>
<gene>
    <name evidence="5" type="ORF">CVLEPA_LOCUS8571</name>
</gene>
<keyword evidence="6" id="KW-1185">Reference proteome</keyword>
<dbReference type="PRINTS" id="PR00153">
    <property type="entry name" value="CSAPPISMRASE"/>
</dbReference>
<dbReference type="InterPro" id="IPR029000">
    <property type="entry name" value="Cyclophilin-like_dom_sf"/>
</dbReference>
<feature type="region of interest" description="Disordered" evidence="2">
    <location>
        <begin position="1"/>
        <end position="52"/>
    </location>
</feature>
<comment type="caution">
    <text evidence="5">The sequence shown here is derived from an EMBL/GenBank/DDBJ whole genome shotgun (WGS) entry which is preliminary data.</text>
</comment>
<dbReference type="EC" id="5.2.1.8" evidence="1"/>
<sequence length="268" mass="30036">MKVDDSSSPAPSKNAKAEKVGLKDKKKVKVNGKVLQKKEEKKERRKERKKEKENVSSPAMICLKTFCRNHYLICAISVVSLAFLIALYMSVDALDRGGAPKVTDYVSMKIKVEGGSRGTVVFGLYGQHCPKTVQNFVMLCTQQKGYGYINSRFFMLLPNHFLMGGDIVNNDGTSGKSALDEPFEGENLKLKHQTKGNIGMVSLKDNEDSKRSSQFYITMKEMKEFDGKSVVFGHVIDGLYFLETLHRLPVDEKFKPLQNITIVSATVH</sequence>
<dbReference type="Proteomes" id="UP001642483">
    <property type="component" value="Unassembled WGS sequence"/>
</dbReference>
<dbReference type="PROSITE" id="PS50072">
    <property type="entry name" value="CSA_PPIASE_2"/>
    <property type="match status" value="1"/>
</dbReference>
<keyword evidence="3" id="KW-0812">Transmembrane</keyword>
<organism evidence="5 6">
    <name type="scientific">Clavelina lepadiformis</name>
    <name type="common">Light-bulb sea squirt</name>
    <name type="synonym">Ascidia lepadiformis</name>
    <dbReference type="NCBI Taxonomy" id="159417"/>
    <lineage>
        <taxon>Eukaryota</taxon>
        <taxon>Metazoa</taxon>
        <taxon>Chordata</taxon>
        <taxon>Tunicata</taxon>
        <taxon>Ascidiacea</taxon>
        <taxon>Aplousobranchia</taxon>
        <taxon>Clavelinidae</taxon>
        <taxon>Clavelina</taxon>
    </lineage>
</organism>
<evidence type="ECO:0000313" key="6">
    <source>
        <dbReference type="Proteomes" id="UP001642483"/>
    </source>
</evidence>
<dbReference type="CDD" id="cd00317">
    <property type="entry name" value="cyclophilin"/>
    <property type="match status" value="1"/>
</dbReference>
<keyword evidence="3" id="KW-0472">Membrane</keyword>
<dbReference type="SUPFAM" id="SSF50891">
    <property type="entry name" value="Cyclophilin-like"/>
    <property type="match status" value="1"/>
</dbReference>
<comment type="similarity">
    <text evidence="1">Belongs to the cyclophilin-type PPIase family.</text>
</comment>
<dbReference type="Gene3D" id="2.40.100.10">
    <property type="entry name" value="Cyclophilin-like"/>
    <property type="match status" value="1"/>
</dbReference>
<comment type="function">
    <text evidence="1">PPIases accelerate the folding of proteins. It catalyzes the cis-trans isomerization of proline imidic peptide bonds in oligopeptides.</text>
</comment>
<feature type="compositionally biased region" description="Low complexity" evidence="2">
    <location>
        <begin position="1"/>
        <end position="14"/>
    </location>
</feature>
<reference evidence="5 6" key="1">
    <citation type="submission" date="2024-02" db="EMBL/GenBank/DDBJ databases">
        <authorList>
            <person name="Daric V."/>
            <person name="Darras S."/>
        </authorList>
    </citation>
    <scope>NUCLEOTIDE SEQUENCE [LARGE SCALE GENOMIC DNA]</scope>
</reference>
<evidence type="ECO:0000259" key="4">
    <source>
        <dbReference type="PROSITE" id="PS50072"/>
    </source>
</evidence>
<feature type="transmembrane region" description="Helical" evidence="3">
    <location>
        <begin position="70"/>
        <end position="91"/>
    </location>
</feature>
<proteinExistence type="inferred from homology"/>
<accession>A0ABP0FIY6</accession>
<keyword evidence="3" id="KW-1133">Transmembrane helix</keyword>
<feature type="domain" description="PPIase cyclophilin-type" evidence="4">
    <location>
        <begin position="107"/>
        <end position="267"/>
    </location>
</feature>
<dbReference type="InterPro" id="IPR002130">
    <property type="entry name" value="Cyclophilin-type_PPIase_dom"/>
</dbReference>
<evidence type="ECO:0000256" key="1">
    <source>
        <dbReference type="RuleBase" id="RU363019"/>
    </source>
</evidence>
<comment type="catalytic activity">
    <reaction evidence="1">
        <text>[protein]-peptidylproline (omega=180) = [protein]-peptidylproline (omega=0)</text>
        <dbReference type="Rhea" id="RHEA:16237"/>
        <dbReference type="Rhea" id="RHEA-COMP:10747"/>
        <dbReference type="Rhea" id="RHEA-COMP:10748"/>
        <dbReference type="ChEBI" id="CHEBI:83833"/>
        <dbReference type="ChEBI" id="CHEBI:83834"/>
        <dbReference type="EC" id="5.2.1.8"/>
    </reaction>
</comment>
<dbReference type="PANTHER" id="PTHR11071">
    <property type="entry name" value="PEPTIDYL-PROLYL CIS-TRANS ISOMERASE"/>
    <property type="match status" value="1"/>
</dbReference>
<keyword evidence="1" id="KW-0413">Isomerase</keyword>
<evidence type="ECO:0000313" key="5">
    <source>
        <dbReference type="EMBL" id="CAK8678666.1"/>
    </source>
</evidence>
<protein>
    <recommendedName>
        <fullName evidence="1">Peptidyl-prolyl cis-trans isomerase</fullName>
        <shortName evidence="1">PPIase</shortName>
        <ecNumber evidence="1">5.2.1.8</ecNumber>
    </recommendedName>
</protein>
<keyword evidence="1" id="KW-0697">Rotamase</keyword>
<name>A0ABP0FIY6_CLALP</name>
<dbReference type="PANTHER" id="PTHR11071:SF561">
    <property type="entry name" value="PEPTIDYL-PROLYL CIS-TRANS ISOMERASE D-RELATED"/>
    <property type="match status" value="1"/>
</dbReference>
<dbReference type="EMBL" id="CAWYQH010000057">
    <property type="protein sequence ID" value="CAK8678666.1"/>
    <property type="molecule type" value="Genomic_DNA"/>
</dbReference>
<evidence type="ECO:0000256" key="2">
    <source>
        <dbReference type="SAM" id="MobiDB-lite"/>
    </source>
</evidence>
<dbReference type="Pfam" id="PF00160">
    <property type="entry name" value="Pro_isomerase"/>
    <property type="match status" value="1"/>
</dbReference>